<dbReference type="eggNOG" id="ENOG502S4KC">
    <property type="taxonomic scope" value="Eukaryota"/>
</dbReference>
<protein>
    <submittedName>
        <fullName evidence="2">Uncharacterized protein</fullName>
    </submittedName>
</protein>
<keyword evidence="3" id="KW-1185">Reference proteome</keyword>
<reference evidence="2 3" key="1">
    <citation type="journal article" date="2010" name="Plant Cell">
        <title>The Chlorella variabilis NC64A genome reveals adaptation to photosymbiosis, coevolution with viruses, and cryptic sex.</title>
        <authorList>
            <person name="Blanc G."/>
            <person name="Duncan G."/>
            <person name="Agarkova I."/>
            <person name="Borodovsky M."/>
            <person name="Gurnon J."/>
            <person name="Kuo A."/>
            <person name="Lindquist E."/>
            <person name="Lucas S."/>
            <person name="Pangilinan J."/>
            <person name="Polle J."/>
            <person name="Salamov A."/>
            <person name="Terry A."/>
            <person name="Yamada T."/>
            <person name="Dunigan D.D."/>
            <person name="Grigoriev I.V."/>
            <person name="Claverie J.M."/>
            <person name="Van Etten J.L."/>
        </authorList>
    </citation>
    <scope>NUCLEOTIDE SEQUENCE [LARGE SCALE GENOMIC DNA]</scope>
    <source>
        <strain evidence="2 3">NC64A</strain>
    </source>
</reference>
<evidence type="ECO:0000313" key="3">
    <source>
        <dbReference type="Proteomes" id="UP000008141"/>
    </source>
</evidence>
<dbReference type="InParanoid" id="E1ZK12"/>
<dbReference type="AlphaFoldDB" id="E1ZK12"/>
<dbReference type="Proteomes" id="UP000008141">
    <property type="component" value="Unassembled WGS sequence"/>
</dbReference>
<feature type="non-terminal residue" evidence="2">
    <location>
        <position position="73"/>
    </location>
</feature>
<dbReference type="GeneID" id="17353210"/>
<dbReference type="KEGG" id="cvr:CHLNCDRAFT_14374"/>
<keyword evidence="1" id="KW-0812">Transmembrane</keyword>
<feature type="non-terminal residue" evidence="2">
    <location>
        <position position="1"/>
    </location>
</feature>
<proteinExistence type="predicted"/>
<keyword evidence="1" id="KW-1133">Transmembrane helix</keyword>
<organism evidence="3">
    <name type="scientific">Chlorella variabilis</name>
    <name type="common">Green alga</name>
    <dbReference type="NCBI Taxonomy" id="554065"/>
    <lineage>
        <taxon>Eukaryota</taxon>
        <taxon>Viridiplantae</taxon>
        <taxon>Chlorophyta</taxon>
        <taxon>core chlorophytes</taxon>
        <taxon>Trebouxiophyceae</taxon>
        <taxon>Chlorellales</taxon>
        <taxon>Chlorellaceae</taxon>
        <taxon>Chlorella clade</taxon>
        <taxon>Chlorella</taxon>
    </lineage>
</organism>
<dbReference type="RefSeq" id="XP_005845717.1">
    <property type="nucleotide sequence ID" value="XM_005845655.1"/>
</dbReference>
<dbReference type="OrthoDB" id="2018625at2759"/>
<sequence>GPVKVGWEVWVGFVAGVVPFAIASFEFGKRILIQRRCPACRGRGLVQRGRYLRKCAECGGMLPWMGWRYFLFG</sequence>
<feature type="transmembrane region" description="Helical" evidence="1">
    <location>
        <begin position="6"/>
        <end position="27"/>
    </location>
</feature>
<gene>
    <name evidence="2" type="ORF">CHLNCDRAFT_14374</name>
</gene>
<accession>E1ZK12</accession>
<dbReference type="FunCoup" id="E1ZK12">
    <property type="interactions" value="12"/>
</dbReference>
<name>E1ZK12_CHLVA</name>
<dbReference type="PANTHER" id="PTHR36809:SF1">
    <property type="entry name" value="TRANSMEMBRANE PROTEIN"/>
    <property type="match status" value="1"/>
</dbReference>
<dbReference type="PANTHER" id="PTHR36809">
    <property type="entry name" value="TRANSMEMBRANE PROTEIN"/>
    <property type="match status" value="1"/>
</dbReference>
<dbReference type="EMBL" id="GL433850">
    <property type="protein sequence ID" value="EFN53615.1"/>
    <property type="molecule type" value="Genomic_DNA"/>
</dbReference>
<evidence type="ECO:0000313" key="2">
    <source>
        <dbReference type="EMBL" id="EFN53615.1"/>
    </source>
</evidence>
<keyword evidence="1" id="KW-0472">Membrane</keyword>
<evidence type="ECO:0000256" key="1">
    <source>
        <dbReference type="SAM" id="Phobius"/>
    </source>
</evidence>
<dbReference type="OMA" id="QVEITWQ"/>